<keyword evidence="4" id="KW-0964">Secreted</keyword>
<evidence type="ECO:0000256" key="4">
    <source>
        <dbReference type="ARBA" id="ARBA00022525"/>
    </source>
</evidence>
<feature type="region of interest" description="Disordered" evidence="10">
    <location>
        <begin position="118"/>
        <end position="141"/>
    </location>
</feature>
<gene>
    <name evidence="11" type="primary">WNT16</name>
</gene>
<dbReference type="EMBL" id="GBYX01476428">
    <property type="protein sequence ID" value="JAO05249.1"/>
    <property type="molecule type" value="Transcribed_RNA"/>
</dbReference>
<dbReference type="InterPro" id="IPR005817">
    <property type="entry name" value="Wnt"/>
</dbReference>
<dbReference type="AlphaFoldDB" id="A0A0S7EJT1"/>
<keyword evidence="5" id="KW-0272">Extracellular matrix</keyword>
<comment type="subcellular location">
    <subcellularLocation>
        <location evidence="1 9">Secreted</location>
        <location evidence="1 9">Extracellular space</location>
        <location evidence="1 9">Extracellular matrix</location>
    </subcellularLocation>
</comment>
<evidence type="ECO:0000256" key="7">
    <source>
        <dbReference type="ARBA" id="ARBA00023157"/>
    </source>
</evidence>
<keyword evidence="8" id="KW-0449">Lipoprotein</keyword>
<sequence length="141" mass="15228">MLSQKWFRCSEPVRTEPGSNCRSVHRWLGATSGGPERLSCGDAALSGRQRAVCRAAPLLLRGVRDGARLAVAECQNRFRLERWNCSTTRNPAAPFGHEMTSGEFCCGSAAPNWTLCSSSGSRRVDPTSRTKSSTGCLPAPV</sequence>
<comment type="function">
    <text evidence="9">Ligand for members of the frizzled family of seven transmembrane receptors.</text>
</comment>
<proteinExistence type="inferred from homology"/>
<evidence type="ECO:0000256" key="9">
    <source>
        <dbReference type="RuleBase" id="RU003500"/>
    </source>
</evidence>
<reference evidence="11" key="1">
    <citation type="submission" date="2014-12" db="EMBL/GenBank/DDBJ databases">
        <title>Parallel Evolution in Life History Adaptation Evident in the Tissue-Specific Poeciliopsis prolifica transcriptome.</title>
        <authorList>
            <person name="Jue N.K."/>
            <person name="Foley R.J."/>
            <person name="Obergfell C."/>
            <person name="Reznick D.N."/>
            <person name="O'Neill R.J."/>
            <person name="O'Neill M.J."/>
        </authorList>
    </citation>
    <scope>NUCLEOTIDE SEQUENCE</scope>
</reference>
<evidence type="ECO:0000313" key="11">
    <source>
        <dbReference type="EMBL" id="JAO05249.1"/>
    </source>
</evidence>
<organism evidence="11">
    <name type="scientific">Poeciliopsis prolifica</name>
    <name type="common">blackstripe livebearer</name>
    <dbReference type="NCBI Taxonomy" id="188132"/>
    <lineage>
        <taxon>Eukaryota</taxon>
        <taxon>Metazoa</taxon>
        <taxon>Chordata</taxon>
        <taxon>Craniata</taxon>
        <taxon>Vertebrata</taxon>
        <taxon>Euteleostomi</taxon>
        <taxon>Actinopterygii</taxon>
        <taxon>Neopterygii</taxon>
        <taxon>Teleostei</taxon>
        <taxon>Neoteleostei</taxon>
        <taxon>Acanthomorphata</taxon>
        <taxon>Ovalentaria</taxon>
        <taxon>Atherinomorphae</taxon>
        <taxon>Cyprinodontiformes</taxon>
        <taxon>Poeciliidae</taxon>
        <taxon>Poeciliinae</taxon>
        <taxon>Poeciliopsis</taxon>
    </lineage>
</organism>
<evidence type="ECO:0000256" key="10">
    <source>
        <dbReference type="SAM" id="MobiDB-lite"/>
    </source>
</evidence>
<evidence type="ECO:0000256" key="6">
    <source>
        <dbReference type="ARBA" id="ARBA00022687"/>
    </source>
</evidence>
<dbReference type="Pfam" id="PF00110">
    <property type="entry name" value="wnt"/>
    <property type="match status" value="1"/>
</dbReference>
<protein>
    <recommendedName>
        <fullName evidence="9">Protein Wnt</fullName>
    </recommendedName>
</protein>
<keyword evidence="7" id="KW-1015">Disulfide bond</keyword>
<keyword evidence="6 9" id="KW-0879">Wnt signaling pathway</keyword>
<dbReference type="GO" id="GO:0016055">
    <property type="term" value="P:Wnt signaling pathway"/>
    <property type="evidence" value="ECO:0007669"/>
    <property type="project" value="UniProtKB-KW"/>
</dbReference>
<keyword evidence="3 9" id="KW-0217">Developmental protein</keyword>
<evidence type="ECO:0000256" key="8">
    <source>
        <dbReference type="ARBA" id="ARBA00023288"/>
    </source>
</evidence>
<evidence type="ECO:0000256" key="3">
    <source>
        <dbReference type="ARBA" id="ARBA00022473"/>
    </source>
</evidence>
<name>A0A0S7EJT1_9TELE</name>
<dbReference type="GO" id="GO:0005576">
    <property type="term" value="C:extracellular region"/>
    <property type="evidence" value="ECO:0007669"/>
    <property type="project" value="InterPro"/>
</dbReference>
<evidence type="ECO:0000256" key="2">
    <source>
        <dbReference type="ARBA" id="ARBA00005683"/>
    </source>
</evidence>
<dbReference type="GO" id="GO:0005102">
    <property type="term" value="F:signaling receptor binding"/>
    <property type="evidence" value="ECO:0007669"/>
    <property type="project" value="InterPro"/>
</dbReference>
<evidence type="ECO:0000256" key="5">
    <source>
        <dbReference type="ARBA" id="ARBA00022530"/>
    </source>
</evidence>
<evidence type="ECO:0000256" key="1">
    <source>
        <dbReference type="ARBA" id="ARBA00004498"/>
    </source>
</evidence>
<comment type="similarity">
    <text evidence="2 9">Belongs to the Wnt family.</text>
</comment>
<accession>A0A0S7EJT1</accession>